<evidence type="ECO:0000313" key="1">
    <source>
        <dbReference type="EMBL" id="GJG59078.1"/>
    </source>
</evidence>
<name>A0A9R1CAL9_9BACT</name>
<evidence type="ECO:0000313" key="2">
    <source>
        <dbReference type="Proteomes" id="UP000825483"/>
    </source>
</evidence>
<comment type="caution">
    <text evidence="1">The sequence shown here is derived from an EMBL/GenBank/DDBJ whole genome shotgun (WGS) entry which is preliminary data.</text>
</comment>
<dbReference type="AlphaFoldDB" id="A0A9R1CAL9"/>
<keyword evidence="2" id="KW-1185">Reference proteome</keyword>
<gene>
    <name evidence="1" type="ORF">PRLR5076_19290</name>
</gene>
<accession>A0A9R1CAL9</accession>
<dbReference type="EMBL" id="BPUB01000002">
    <property type="protein sequence ID" value="GJG59078.1"/>
    <property type="molecule type" value="Genomic_DNA"/>
</dbReference>
<dbReference type="Proteomes" id="UP000825483">
    <property type="component" value="Unassembled WGS sequence"/>
</dbReference>
<evidence type="ECO:0008006" key="3">
    <source>
        <dbReference type="Google" id="ProtNLM"/>
    </source>
</evidence>
<sequence>MKIKVEELVINPINPRKIRIEQKRRLQQSVMLFPKMLTIRDIIVNKDNVVLAGNQRTAILKEIVNTTPLDWMVVLQENEKWTNMTETERENVLEYWKNWTENPEVEVSVAEMTEDEEKELIIKDNQEYGDFDYDVLLHIYDDVNLINFGMDEGLFYNPDDDDTVTTKIKGSTPKKIDMLTFGKNGCAVTKEEYDILVKAYNDYIDMMGVNYGFVKSLLEKKGVHVMNVTIAQDPSEELPI</sequence>
<dbReference type="RefSeq" id="WP_223928911.1">
    <property type="nucleotide sequence ID" value="NZ_BPTU01000001.1"/>
</dbReference>
<proteinExistence type="predicted"/>
<reference evidence="1" key="1">
    <citation type="journal article" date="2022" name="Int. J. Syst. Evol. Microbiol.">
        <title>Prevotella lacticifex sp. nov., isolated from the rumen of cows.</title>
        <authorList>
            <person name="Shinkai T."/>
            <person name="Ikeyama N."/>
            <person name="Kumagai M."/>
            <person name="Ohmori H."/>
            <person name="Sakamoto M."/>
            <person name="Ohkuma M."/>
            <person name="Mitsumori M."/>
        </authorList>
    </citation>
    <scope>NUCLEOTIDE SEQUENCE</scope>
    <source>
        <strain evidence="1">R5076</strain>
    </source>
</reference>
<dbReference type="GeneID" id="72466881"/>
<organism evidence="1 2">
    <name type="scientific">Prevotella lacticifex</name>
    <dbReference type="NCBI Taxonomy" id="2854755"/>
    <lineage>
        <taxon>Bacteria</taxon>
        <taxon>Pseudomonadati</taxon>
        <taxon>Bacteroidota</taxon>
        <taxon>Bacteroidia</taxon>
        <taxon>Bacteroidales</taxon>
        <taxon>Prevotellaceae</taxon>
        <taxon>Prevotella</taxon>
    </lineage>
</organism>
<protein>
    <recommendedName>
        <fullName evidence="3">ParB/Sulfiredoxin domain-containing protein</fullName>
    </recommendedName>
</protein>